<dbReference type="InterPro" id="IPR000262">
    <property type="entry name" value="FMN-dep_DH"/>
</dbReference>
<evidence type="ECO:0000256" key="5">
    <source>
        <dbReference type="PIRSR" id="PIRSR000138-2"/>
    </source>
</evidence>
<dbReference type="InterPro" id="IPR013785">
    <property type="entry name" value="Aldolase_TIM"/>
</dbReference>
<evidence type="ECO:0000313" key="7">
    <source>
        <dbReference type="EMBL" id="KAH8980565.1"/>
    </source>
</evidence>
<feature type="binding site" evidence="5">
    <location>
        <begin position="368"/>
        <end position="372"/>
    </location>
    <ligand>
        <name>FMN</name>
        <dbReference type="ChEBI" id="CHEBI:58210"/>
    </ligand>
</feature>
<evidence type="ECO:0000256" key="1">
    <source>
        <dbReference type="ARBA" id="ARBA00001917"/>
    </source>
</evidence>
<dbReference type="PANTHER" id="PTHR10578">
    <property type="entry name" value="S -2-HYDROXY-ACID OXIDASE-RELATED"/>
    <property type="match status" value="1"/>
</dbReference>
<gene>
    <name evidence="7" type="ORF">EDB92DRAFT_1805726</name>
</gene>
<organism evidence="7 8">
    <name type="scientific">Lactarius akahatsu</name>
    <dbReference type="NCBI Taxonomy" id="416441"/>
    <lineage>
        <taxon>Eukaryota</taxon>
        <taxon>Fungi</taxon>
        <taxon>Dikarya</taxon>
        <taxon>Basidiomycota</taxon>
        <taxon>Agaricomycotina</taxon>
        <taxon>Agaricomycetes</taxon>
        <taxon>Russulales</taxon>
        <taxon>Russulaceae</taxon>
        <taxon>Lactarius</taxon>
    </lineage>
</organism>
<dbReference type="AlphaFoldDB" id="A0AAD4Q5U9"/>
<dbReference type="SUPFAM" id="SSF51395">
    <property type="entry name" value="FMN-linked oxidoreductases"/>
    <property type="match status" value="1"/>
</dbReference>
<feature type="binding site" evidence="5">
    <location>
        <position position="306"/>
    </location>
    <ligand>
        <name>FMN</name>
        <dbReference type="ChEBI" id="CHEBI:58210"/>
    </ligand>
</feature>
<feature type="binding site" evidence="5">
    <location>
        <position position="198"/>
    </location>
    <ligand>
        <name>FMN</name>
        <dbReference type="ChEBI" id="CHEBI:58210"/>
    </ligand>
</feature>
<dbReference type="GO" id="GO:0010181">
    <property type="term" value="F:FMN binding"/>
    <property type="evidence" value="ECO:0007669"/>
    <property type="project" value="InterPro"/>
</dbReference>
<feature type="binding site" evidence="5">
    <location>
        <position position="330"/>
    </location>
    <ligand>
        <name>glyoxylate</name>
        <dbReference type="ChEBI" id="CHEBI:36655"/>
    </ligand>
</feature>
<feature type="active site" description="Proton acceptor" evidence="4">
    <location>
        <position position="330"/>
    </location>
</feature>
<evidence type="ECO:0000313" key="8">
    <source>
        <dbReference type="Proteomes" id="UP001201163"/>
    </source>
</evidence>
<dbReference type="PROSITE" id="PS51349">
    <property type="entry name" value="FMN_HYDROXY_ACID_DH_2"/>
    <property type="match status" value="1"/>
</dbReference>
<keyword evidence="8" id="KW-1185">Reference proteome</keyword>
<feature type="binding site" evidence="5">
    <location>
        <begin position="391"/>
        <end position="392"/>
    </location>
    <ligand>
        <name>FMN</name>
        <dbReference type="ChEBI" id="CHEBI:58210"/>
    </ligand>
</feature>
<dbReference type="EMBL" id="JAKELL010000134">
    <property type="protein sequence ID" value="KAH8980565.1"/>
    <property type="molecule type" value="Genomic_DNA"/>
</dbReference>
<feature type="binding site" evidence="5">
    <location>
        <position position="170"/>
    </location>
    <ligand>
        <name>FMN</name>
        <dbReference type="ChEBI" id="CHEBI:58210"/>
    </ligand>
</feature>
<evidence type="ECO:0000256" key="4">
    <source>
        <dbReference type="PIRSR" id="PIRSR000138-1"/>
    </source>
</evidence>
<accession>A0AAD4Q5U9</accession>
<sequence>MAGGNSSALKTTWSSFLSEIYLTDRRPVDGSYDYRAVEEKAREVTKDYHGDWPRTTASCSSAAFLYTYGTAGSGNTNRNNLEALQQWRIIPRMLRNATNRSLETTLFGVKLPSPVLIAPVGVQGILHKDGELATASAASSVGVPYILSTSSSRSIEAVAKANGDGHRWYQLYWPRNNDVTLSILGRAKAAGFTALVVTLDTTVVGWRPEDLNTAYLPFAAGVGIQVGTSDPVFMKRMGAPVRPDERPAFPLDLEAFRTQLTAGDEQTVGTFKIVTGWLDEINSGLFRTWEDLKFLRANWDGPILLKGIQSVDDAHAAMDARMDGIVVSNHGGRQVDGAVSSFSALEKITASSRVLHAQKEGTFTVLFDSGIRQGSDVIKAIAMGAQGVLVGRPFMYGLAIAGEQGVEEVLRSLLAETEITLGLSGYKSIEEIWAKRGAVIEKVDTSPDKTTP</sequence>
<feature type="binding site" evidence="5">
    <location>
        <position position="207"/>
    </location>
    <ligand>
        <name>glyoxylate</name>
        <dbReference type="ChEBI" id="CHEBI:36655"/>
    </ligand>
</feature>
<evidence type="ECO:0000256" key="3">
    <source>
        <dbReference type="ARBA" id="ARBA00024042"/>
    </source>
</evidence>
<dbReference type="Proteomes" id="UP001201163">
    <property type="component" value="Unassembled WGS sequence"/>
</dbReference>
<dbReference type="Gene3D" id="3.20.20.70">
    <property type="entry name" value="Aldolase class I"/>
    <property type="match status" value="1"/>
</dbReference>
<protein>
    <submittedName>
        <fullName evidence="7">FMN-dependent alpha-hydroxy acid dehydrogenase</fullName>
    </submittedName>
</protein>
<dbReference type="PIRSF" id="PIRSF000138">
    <property type="entry name" value="Al-hdrx_acd_dh"/>
    <property type="match status" value="1"/>
</dbReference>
<feature type="binding site" evidence="5">
    <location>
        <position position="148"/>
    </location>
    <ligand>
        <name>FMN</name>
        <dbReference type="ChEBI" id="CHEBI:58210"/>
    </ligand>
</feature>
<keyword evidence="2" id="KW-0560">Oxidoreductase</keyword>
<feature type="binding site" evidence="5">
    <location>
        <position position="66"/>
    </location>
    <ligand>
        <name>glyoxylate</name>
        <dbReference type="ChEBI" id="CHEBI:36655"/>
    </ligand>
</feature>
<comment type="caution">
    <text evidence="7">The sequence shown here is derived from an EMBL/GenBank/DDBJ whole genome shotgun (WGS) entry which is preliminary data.</text>
</comment>
<feature type="binding site" evidence="5">
    <location>
        <position position="328"/>
    </location>
    <ligand>
        <name>FMN</name>
        <dbReference type="ChEBI" id="CHEBI:58210"/>
    </ligand>
</feature>
<dbReference type="InterPro" id="IPR037396">
    <property type="entry name" value="FMN_HAD"/>
</dbReference>
<reference evidence="7" key="1">
    <citation type="submission" date="2022-01" db="EMBL/GenBank/DDBJ databases">
        <title>Comparative genomics reveals a dynamic genome evolution in the ectomycorrhizal milk-cap (Lactarius) mushrooms.</title>
        <authorList>
            <consortium name="DOE Joint Genome Institute"/>
            <person name="Lebreton A."/>
            <person name="Tang N."/>
            <person name="Kuo A."/>
            <person name="LaButti K."/>
            <person name="Drula E."/>
            <person name="Barry K."/>
            <person name="Clum A."/>
            <person name="Lipzen A."/>
            <person name="Mousain D."/>
            <person name="Ng V."/>
            <person name="Wang R."/>
            <person name="Wang X."/>
            <person name="Dai Y."/>
            <person name="Henrissat B."/>
            <person name="Grigoriev I.V."/>
            <person name="Guerin-Laguette A."/>
            <person name="Yu F."/>
            <person name="Martin F.M."/>
        </authorList>
    </citation>
    <scope>NUCLEOTIDE SEQUENCE</scope>
    <source>
        <strain evidence="7">QP</strain>
    </source>
</reference>
<comment type="cofactor">
    <cofactor evidence="1">
        <name>FMN</name>
        <dbReference type="ChEBI" id="CHEBI:58210"/>
    </cofactor>
</comment>
<keyword evidence="5" id="KW-0285">Flavoprotein</keyword>
<evidence type="ECO:0000259" key="6">
    <source>
        <dbReference type="PROSITE" id="PS51349"/>
    </source>
</evidence>
<feature type="domain" description="FMN hydroxy acid dehydrogenase" evidence="6">
    <location>
        <begin position="40"/>
        <end position="442"/>
    </location>
</feature>
<dbReference type="InterPro" id="IPR012133">
    <property type="entry name" value="Alpha-hydoxy_acid_DH_FMN"/>
</dbReference>
<dbReference type="Pfam" id="PF01070">
    <property type="entry name" value="FMN_dh"/>
    <property type="match status" value="1"/>
</dbReference>
<dbReference type="InterPro" id="IPR008259">
    <property type="entry name" value="FMN_hydac_DH_AS"/>
</dbReference>
<dbReference type="GO" id="GO:0016491">
    <property type="term" value="F:oxidoreductase activity"/>
    <property type="evidence" value="ECO:0007669"/>
    <property type="project" value="UniProtKB-KW"/>
</dbReference>
<proteinExistence type="inferred from homology"/>
<comment type="similarity">
    <text evidence="3">Belongs to the FMN-dependent alpha-hydroxy acid dehydrogenase family.</text>
</comment>
<dbReference type="PANTHER" id="PTHR10578:SF143">
    <property type="entry name" value="FMN-DEPENDENT ALPHA-HYDROXY ACID DEHYDROGENASE PB1A11.03"/>
    <property type="match status" value="1"/>
</dbReference>
<feature type="binding site" evidence="5">
    <location>
        <position position="172"/>
    </location>
    <ligand>
        <name>glyoxylate</name>
        <dbReference type="ChEBI" id="CHEBI:36655"/>
    </ligand>
</feature>
<name>A0AAD4Q5U9_9AGAM</name>
<feature type="binding site" evidence="5">
    <location>
        <begin position="119"/>
        <end position="121"/>
    </location>
    <ligand>
        <name>FMN</name>
        <dbReference type="ChEBI" id="CHEBI:58210"/>
    </ligand>
</feature>
<feature type="binding site" evidence="5">
    <location>
        <position position="333"/>
    </location>
    <ligand>
        <name>glyoxylate</name>
        <dbReference type="ChEBI" id="CHEBI:36655"/>
    </ligand>
</feature>
<keyword evidence="5" id="KW-0288">FMN</keyword>
<dbReference type="PROSITE" id="PS00557">
    <property type="entry name" value="FMN_HYDROXY_ACID_DH_1"/>
    <property type="match status" value="1"/>
</dbReference>
<evidence type="ECO:0000256" key="2">
    <source>
        <dbReference type="ARBA" id="ARBA00023002"/>
    </source>
</evidence>